<dbReference type="Gene3D" id="3.40.50.720">
    <property type="entry name" value="NAD(P)-binding Rossmann-like Domain"/>
    <property type="match status" value="2"/>
</dbReference>
<dbReference type="EMBL" id="LR593886">
    <property type="protein sequence ID" value="VTR98951.1"/>
    <property type="molecule type" value="Genomic_DNA"/>
</dbReference>
<keyword evidence="8" id="KW-1185">Reference proteome</keyword>
<dbReference type="InterPro" id="IPR050857">
    <property type="entry name" value="D-2-hydroxyacid_DH"/>
</dbReference>
<evidence type="ECO:0000313" key="8">
    <source>
        <dbReference type="Proteomes" id="UP000464178"/>
    </source>
</evidence>
<dbReference type="PANTHER" id="PTHR42789:SF1">
    <property type="entry name" value="D-ISOMER SPECIFIC 2-HYDROXYACID DEHYDROGENASE FAMILY PROTEIN (AFU_ORTHOLOGUE AFUA_6G10090)"/>
    <property type="match status" value="1"/>
</dbReference>
<feature type="domain" description="D-isomer specific 2-hydroxyacid dehydrogenase NAD-binding" evidence="6">
    <location>
        <begin position="114"/>
        <end position="287"/>
    </location>
</feature>
<dbReference type="InterPro" id="IPR006139">
    <property type="entry name" value="D-isomer_2_OHA_DH_cat_dom"/>
</dbReference>
<proteinExistence type="inferred from homology"/>
<dbReference type="AlphaFoldDB" id="A0A6P2DDE4"/>
<evidence type="ECO:0000256" key="4">
    <source>
        <dbReference type="RuleBase" id="RU003719"/>
    </source>
</evidence>
<name>A0A6P2DDE4_9BACT</name>
<protein>
    <submittedName>
        <fullName evidence="7">Uncharacterized protein</fullName>
    </submittedName>
</protein>
<evidence type="ECO:0000259" key="5">
    <source>
        <dbReference type="Pfam" id="PF00389"/>
    </source>
</evidence>
<dbReference type="GO" id="GO:0016616">
    <property type="term" value="F:oxidoreductase activity, acting on the CH-OH group of donors, NAD or NADP as acceptor"/>
    <property type="evidence" value="ECO:0007669"/>
    <property type="project" value="InterPro"/>
</dbReference>
<keyword evidence="3" id="KW-0520">NAD</keyword>
<dbReference type="SUPFAM" id="SSF52283">
    <property type="entry name" value="Formate/glycerate dehydrogenase catalytic domain-like"/>
    <property type="match status" value="1"/>
</dbReference>
<dbReference type="FunFam" id="3.40.50.720:FF:000203">
    <property type="entry name" value="D-3-phosphoglycerate dehydrogenase (SerA)"/>
    <property type="match status" value="1"/>
</dbReference>
<dbReference type="InterPro" id="IPR006140">
    <property type="entry name" value="D-isomer_DH_NAD-bd"/>
</dbReference>
<dbReference type="Pfam" id="PF00389">
    <property type="entry name" value="2-Hacid_dh"/>
    <property type="match status" value="1"/>
</dbReference>
<evidence type="ECO:0000259" key="6">
    <source>
        <dbReference type="Pfam" id="PF02826"/>
    </source>
</evidence>
<gene>
    <name evidence="7" type="ORF">SOIL9_01030</name>
</gene>
<dbReference type="KEGG" id="gms:SOIL9_01030"/>
<reference evidence="7 8" key="1">
    <citation type="submission" date="2019-05" db="EMBL/GenBank/DDBJ databases">
        <authorList>
            <consortium name="Science for Life Laboratories"/>
        </authorList>
    </citation>
    <scope>NUCLEOTIDE SEQUENCE [LARGE SCALE GENOMIC DNA]</scope>
    <source>
        <strain evidence="7">Soil9</strain>
    </source>
</reference>
<keyword evidence="2 4" id="KW-0560">Oxidoreductase</keyword>
<comment type="similarity">
    <text evidence="1 4">Belongs to the D-isomer specific 2-hydroxyacid dehydrogenase family.</text>
</comment>
<sequence>MPTVLISPREVAKFADKFRNVLEGAGLNVAVLPPAEVNMPTEDELLVALHGVEAVVAGSEPYSPRVLAANPQLRVIARVGVGYDAVDLPAATAGGVAVTIAPGTNQGSVAEHAFALMLGFTRHVPARHAALASGGWNRLMSTPLRGLTLGLAGLGRIGKAVATRAAAFEMRVIAYDPFPDTAFCIAHGIELVSFDHLLAESDFLSLHLPLTAETRHVINRTTLAQMKPGAVLVNTSRGGLVCETDLVPALRDGHLGGAALDVFEVEPTPADNPLRTLPNVVLTPHAAGVDVRSLEDMARSAAEAIASLRRGEWPTEKVVNPEVRTAFRW</sequence>
<dbReference type="Pfam" id="PF02826">
    <property type="entry name" value="2-Hacid_dh_C"/>
    <property type="match status" value="1"/>
</dbReference>
<dbReference type="GO" id="GO:0051287">
    <property type="term" value="F:NAD binding"/>
    <property type="evidence" value="ECO:0007669"/>
    <property type="project" value="InterPro"/>
</dbReference>
<evidence type="ECO:0000313" key="7">
    <source>
        <dbReference type="EMBL" id="VTR98951.1"/>
    </source>
</evidence>
<feature type="domain" description="D-isomer specific 2-hydroxyacid dehydrogenase catalytic" evidence="5">
    <location>
        <begin position="39"/>
        <end position="318"/>
    </location>
</feature>
<dbReference type="RefSeq" id="WP_162671746.1">
    <property type="nucleotide sequence ID" value="NZ_LR593886.1"/>
</dbReference>
<dbReference type="Proteomes" id="UP000464178">
    <property type="component" value="Chromosome"/>
</dbReference>
<dbReference type="InterPro" id="IPR029753">
    <property type="entry name" value="D-isomer_DH_CS"/>
</dbReference>
<dbReference type="PANTHER" id="PTHR42789">
    <property type="entry name" value="D-ISOMER SPECIFIC 2-HYDROXYACID DEHYDROGENASE FAMILY PROTEIN (AFU_ORTHOLOGUE AFUA_6G10090)"/>
    <property type="match status" value="1"/>
</dbReference>
<organism evidence="7 8">
    <name type="scientific">Gemmata massiliana</name>
    <dbReference type="NCBI Taxonomy" id="1210884"/>
    <lineage>
        <taxon>Bacteria</taxon>
        <taxon>Pseudomonadati</taxon>
        <taxon>Planctomycetota</taxon>
        <taxon>Planctomycetia</taxon>
        <taxon>Gemmatales</taxon>
        <taxon>Gemmataceae</taxon>
        <taxon>Gemmata</taxon>
    </lineage>
</organism>
<accession>A0A6P2DDE4</accession>
<dbReference type="PROSITE" id="PS00670">
    <property type="entry name" value="D_2_HYDROXYACID_DH_2"/>
    <property type="match status" value="1"/>
</dbReference>
<evidence type="ECO:0000256" key="3">
    <source>
        <dbReference type="ARBA" id="ARBA00023027"/>
    </source>
</evidence>
<evidence type="ECO:0000256" key="2">
    <source>
        <dbReference type="ARBA" id="ARBA00023002"/>
    </source>
</evidence>
<evidence type="ECO:0000256" key="1">
    <source>
        <dbReference type="ARBA" id="ARBA00005854"/>
    </source>
</evidence>
<dbReference type="CDD" id="cd12172">
    <property type="entry name" value="PGDH_like_2"/>
    <property type="match status" value="1"/>
</dbReference>
<dbReference type="SUPFAM" id="SSF51735">
    <property type="entry name" value="NAD(P)-binding Rossmann-fold domains"/>
    <property type="match status" value="1"/>
</dbReference>
<dbReference type="InterPro" id="IPR036291">
    <property type="entry name" value="NAD(P)-bd_dom_sf"/>
</dbReference>